<accession>A0A4D6DXZ8</accession>
<reference evidence="1 2" key="1">
    <citation type="submission" date="2019-03" db="EMBL/GenBank/DDBJ databases">
        <title>Complete genome sequence of Klebsiella pneumoniae podophage Pharr.</title>
        <authorList>
            <person name="Michalik J."/>
            <person name="Lessor L."/>
            <person name="Gill J."/>
            <person name="Liu M."/>
        </authorList>
    </citation>
    <scope>NUCLEOTIDE SEQUENCE [LARGE SCALE GENOMIC DNA]</scope>
</reference>
<evidence type="ECO:0000313" key="1">
    <source>
        <dbReference type="EMBL" id="QBZ71227.1"/>
    </source>
</evidence>
<gene>
    <name evidence="1" type="ORF">CPT_Pharr_019</name>
</gene>
<keyword evidence="2" id="KW-1185">Reference proteome</keyword>
<name>A0A4D6DXZ8_9CAUD</name>
<organism evidence="1 2">
    <name type="scientific">Klebsiella phage Pharr</name>
    <dbReference type="NCBI Taxonomy" id="2562178"/>
    <lineage>
        <taxon>Viruses</taxon>
        <taxon>Duplodnaviria</taxon>
        <taxon>Heunggongvirae</taxon>
        <taxon>Uroviricota</taxon>
        <taxon>Caudoviricetes</taxon>
        <taxon>Autographivirales</taxon>
        <taxon>Autotranscriptaviridae</taxon>
        <taxon>Studiervirinae</taxon>
        <taxon>Przondovirus</taxon>
        <taxon>Przondovirus pharr</taxon>
    </lineage>
</organism>
<sequence>MFKLIETLGRLVIALYIREAKALDKASKVEAKAAAKLAKAADKALDKASKVEAKAAAKLAKAADKARQASLDATAEAAKVAAKAQKLKEFF</sequence>
<evidence type="ECO:0000313" key="2">
    <source>
        <dbReference type="Proteomes" id="UP000297136"/>
    </source>
</evidence>
<dbReference type="EMBL" id="MK618658">
    <property type="protein sequence ID" value="QBZ71227.1"/>
    <property type="molecule type" value="Genomic_DNA"/>
</dbReference>
<protein>
    <submittedName>
        <fullName evidence="1">Uncharacterized protein</fullName>
    </submittedName>
</protein>
<dbReference type="Proteomes" id="UP000297136">
    <property type="component" value="Segment"/>
</dbReference>
<proteinExistence type="predicted"/>